<reference evidence="6" key="1">
    <citation type="journal article" date="2021" name="PeerJ">
        <title>Extensive microbial diversity within the chicken gut microbiome revealed by metagenomics and culture.</title>
        <authorList>
            <person name="Gilroy R."/>
            <person name="Ravi A."/>
            <person name="Getino M."/>
            <person name="Pursley I."/>
            <person name="Horton D.L."/>
            <person name="Alikhan N.F."/>
            <person name="Baker D."/>
            <person name="Gharbi K."/>
            <person name="Hall N."/>
            <person name="Watson M."/>
            <person name="Adriaenssens E.M."/>
            <person name="Foster-Nyarko E."/>
            <person name="Jarju S."/>
            <person name="Secka A."/>
            <person name="Antonio M."/>
            <person name="Oren A."/>
            <person name="Chaudhuri R.R."/>
            <person name="La Ragione R."/>
            <person name="Hildebrand F."/>
            <person name="Pallen M.J."/>
        </authorList>
    </citation>
    <scope>NUCLEOTIDE SEQUENCE</scope>
    <source>
        <strain evidence="6">CHK156-179</strain>
    </source>
</reference>
<dbReference type="EMBL" id="DXAJ01000076">
    <property type="protein sequence ID" value="HJA02715.1"/>
    <property type="molecule type" value="Genomic_DNA"/>
</dbReference>
<evidence type="ECO:0008006" key="8">
    <source>
        <dbReference type="Google" id="ProtNLM"/>
    </source>
</evidence>
<dbReference type="PANTHER" id="PTHR43649">
    <property type="entry name" value="ARABINOSE-BINDING PROTEIN-RELATED"/>
    <property type="match status" value="1"/>
</dbReference>
<reference evidence="6" key="2">
    <citation type="submission" date="2021-04" db="EMBL/GenBank/DDBJ databases">
        <authorList>
            <person name="Gilroy R."/>
        </authorList>
    </citation>
    <scope>NUCLEOTIDE SEQUENCE</scope>
    <source>
        <strain evidence="6">CHK156-179</strain>
    </source>
</reference>
<evidence type="ECO:0000313" key="7">
    <source>
        <dbReference type="Proteomes" id="UP000824221"/>
    </source>
</evidence>
<keyword evidence="3" id="KW-0472">Membrane</keyword>
<keyword evidence="1" id="KW-1003">Cell membrane</keyword>
<keyword evidence="5" id="KW-0449">Lipoprotein</keyword>
<evidence type="ECO:0000256" key="4">
    <source>
        <dbReference type="ARBA" id="ARBA00023139"/>
    </source>
</evidence>
<dbReference type="PROSITE" id="PS51257">
    <property type="entry name" value="PROKAR_LIPOPROTEIN"/>
    <property type="match status" value="1"/>
</dbReference>
<dbReference type="Proteomes" id="UP000824221">
    <property type="component" value="Unassembled WGS sequence"/>
</dbReference>
<proteinExistence type="predicted"/>
<evidence type="ECO:0000256" key="2">
    <source>
        <dbReference type="ARBA" id="ARBA00022729"/>
    </source>
</evidence>
<evidence type="ECO:0000256" key="1">
    <source>
        <dbReference type="ARBA" id="ARBA00022475"/>
    </source>
</evidence>
<dbReference type="Gene3D" id="3.40.190.10">
    <property type="entry name" value="Periplasmic binding protein-like II"/>
    <property type="match status" value="1"/>
</dbReference>
<accession>A0A9D2KFB3</accession>
<dbReference type="SUPFAM" id="SSF53850">
    <property type="entry name" value="Periplasmic binding protein-like II"/>
    <property type="match status" value="1"/>
</dbReference>
<dbReference type="InterPro" id="IPR006059">
    <property type="entry name" value="SBP"/>
</dbReference>
<evidence type="ECO:0000313" key="6">
    <source>
        <dbReference type="EMBL" id="HJA02715.1"/>
    </source>
</evidence>
<protein>
    <recommendedName>
        <fullName evidence="8">Extracellular solute-binding protein</fullName>
    </recommendedName>
</protein>
<comment type="caution">
    <text evidence="6">The sequence shown here is derived from an EMBL/GenBank/DDBJ whole genome shotgun (WGS) entry which is preliminary data.</text>
</comment>
<organism evidence="6 7">
    <name type="scientific">Candidatus Gallimonas gallistercoris</name>
    <dbReference type="NCBI Taxonomy" id="2838602"/>
    <lineage>
        <taxon>Bacteria</taxon>
        <taxon>Bacillati</taxon>
        <taxon>Bacillota</taxon>
        <taxon>Clostridia</taxon>
        <taxon>Candidatus Gallimonas</taxon>
    </lineage>
</organism>
<keyword evidence="2" id="KW-0732">Signal</keyword>
<sequence length="532" mass="59362">MKTIIKGISVAVAALVGVCVMTGCGENGIQKGETGTLKIHFYVGGFDDDELHDQISDLYEQKTGVRVNWIPSYTYNEIQNLLYDSTNTNDILMPQLGVWRAQDMKLLEPLDEVYNATPEGQDHTIKDRMRQSLYDYLEMDDGHIYQMNAMDSVSSLVYNADVLNEFLGEGNWEVPNTTEEMWAICDRLVKIGKGVEDKTSEDMVYSFVTSSQLLYFWDYLGNVWWAQYDGYESYLNYFEGKYWDEEAQDWVMGPEINNTDGRKIALTEMSKVLSTGRGYMHADCKDMGFKQAQQVLIGQGFGRNRSKAAFMVNGDWLYNEMSGALATQPADIRMMKPPVVSDLIDILPDGSVSDDAELSALIDAVDAGSTALKGEGYEVTQADYDRVKEARCMIYSATYNYPVCIPNYISETQRELAKDFLVFYFSDATQAIIAEHNGGTAAPYGYQPGTEGMSGFLQSRYECINEDTIVICENPKSLLCYRGGLNDMAGAGSNYVDGLLIDGKTPSDLLAESYEQLVANWDTMLASAGITG</sequence>
<evidence type="ECO:0000256" key="3">
    <source>
        <dbReference type="ARBA" id="ARBA00023136"/>
    </source>
</evidence>
<dbReference type="AlphaFoldDB" id="A0A9D2KFB3"/>
<keyword evidence="4" id="KW-0564">Palmitate</keyword>
<dbReference type="Pfam" id="PF13416">
    <property type="entry name" value="SBP_bac_8"/>
    <property type="match status" value="1"/>
</dbReference>
<dbReference type="InterPro" id="IPR050490">
    <property type="entry name" value="Bact_solute-bd_prot1"/>
</dbReference>
<evidence type="ECO:0000256" key="5">
    <source>
        <dbReference type="ARBA" id="ARBA00023288"/>
    </source>
</evidence>
<dbReference type="PANTHER" id="PTHR43649:SF33">
    <property type="entry name" value="POLYGALACTURONAN_RHAMNOGALACTURONAN-BINDING PROTEIN YTCQ"/>
    <property type="match status" value="1"/>
</dbReference>
<gene>
    <name evidence="6" type="ORF">H9797_04970</name>
</gene>
<name>A0A9D2KFB3_9FIRM</name>